<reference evidence="8" key="1">
    <citation type="journal article" date="2017" name="Nat. Microbiol.">
        <title>Global analysis of biosynthetic gene clusters reveals vast potential of secondary metabolite production in Penicillium species.</title>
        <authorList>
            <person name="Nielsen J.C."/>
            <person name="Grijseels S."/>
            <person name="Prigent S."/>
            <person name="Ji B."/>
            <person name="Dainat J."/>
            <person name="Nielsen K.F."/>
            <person name="Frisvad J.C."/>
            <person name="Workman M."/>
            <person name="Nielsen J."/>
        </authorList>
    </citation>
    <scope>NUCLEOTIDE SEQUENCE [LARGE SCALE GENOMIC DNA]</scope>
    <source>
        <strain evidence="8">IBT 31321</strain>
    </source>
</reference>
<evidence type="ECO:0000256" key="3">
    <source>
        <dbReference type="ARBA" id="ARBA00062110"/>
    </source>
</evidence>
<feature type="region of interest" description="Disordered" evidence="5">
    <location>
        <begin position="359"/>
        <end position="386"/>
    </location>
</feature>
<organism evidence="7 8">
    <name type="scientific">Penicillium coprophilum</name>
    <dbReference type="NCBI Taxonomy" id="36646"/>
    <lineage>
        <taxon>Eukaryota</taxon>
        <taxon>Fungi</taxon>
        <taxon>Dikarya</taxon>
        <taxon>Ascomycota</taxon>
        <taxon>Pezizomycotina</taxon>
        <taxon>Eurotiomycetes</taxon>
        <taxon>Eurotiomycetidae</taxon>
        <taxon>Eurotiales</taxon>
        <taxon>Aspergillaceae</taxon>
        <taxon>Penicillium</taxon>
    </lineage>
</organism>
<dbReference type="InterPro" id="IPR000704">
    <property type="entry name" value="Casein_kinase_II_reg-sub"/>
</dbReference>
<dbReference type="Pfam" id="PF01214">
    <property type="entry name" value="CK_II_beta"/>
    <property type="match status" value="1"/>
</dbReference>
<feature type="compositionally biased region" description="Acidic residues" evidence="5">
    <location>
        <begin position="359"/>
        <end position="371"/>
    </location>
</feature>
<dbReference type="SMART" id="SM01085">
    <property type="entry name" value="CK_II_beta"/>
    <property type="match status" value="1"/>
</dbReference>
<comment type="caution">
    <text evidence="7">The sequence shown here is derived from an EMBL/GenBank/DDBJ whole genome shotgun (WGS) entry which is preliminary data.</text>
</comment>
<dbReference type="GO" id="GO:0005956">
    <property type="term" value="C:protein kinase CK2 complex"/>
    <property type="evidence" value="ECO:0007669"/>
    <property type="project" value="UniProtKB-UniRule"/>
</dbReference>
<evidence type="ECO:0000256" key="5">
    <source>
        <dbReference type="SAM" id="MobiDB-lite"/>
    </source>
</evidence>
<dbReference type="PANTHER" id="PTHR11740:SF39">
    <property type="entry name" value="CASEIN KINASE II SUBUNIT BETA"/>
    <property type="match status" value="1"/>
</dbReference>
<dbReference type="Gene3D" id="1.10.1820.10">
    <property type="entry name" value="protein kinase ck2 holoenzyme, chain C, domain 1"/>
    <property type="match status" value="1"/>
</dbReference>
<comment type="function">
    <text evidence="2 4">Regulatory subunit of casein kinase II/CK2. As part of the kinase complex regulates the basal catalytic activity of the alpha subunit a constitutively active serine/threonine-protein kinase that phosphorylates a large number of substrates containing acidic residues C-terminal to the phosphorylated serine or threonine.</text>
</comment>
<dbReference type="PANTHER" id="PTHR11740">
    <property type="entry name" value="CASEIN KINASE II SUBUNIT BETA"/>
    <property type="match status" value="1"/>
</dbReference>
<dbReference type="STRING" id="36646.A0A1V6UIQ8"/>
<keyword evidence="8" id="KW-1185">Reference proteome</keyword>
<feature type="transmembrane region" description="Helical" evidence="6">
    <location>
        <begin position="130"/>
        <end position="148"/>
    </location>
</feature>
<dbReference type="PRINTS" id="PR00472">
    <property type="entry name" value="CASNKINASEII"/>
</dbReference>
<dbReference type="PROSITE" id="PS01101">
    <property type="entry name" value="CK2_BETA"/>
    <property type="match status" value="1"/>
</dbReference>
<dbReference type="EMBL" id="MDDG01000009">
    <property type="protein sequence ID" value="OQE37903.1"/>
    <property type="molecule type" value="Genomic_DNA"/>
</dbReference>
<evidence type="ECO:0000256" key="4">
    <source>
        <dbReference type="RuleBase" id="RU361268"/>
    </source>
</evidence>
<dbReference type="GO" id="GO:0019887">
    <property type="term" value="F:protein kinase regulator activity"/>
    <property type="evidence" value="ECO:0007669"/>
    <property type="project" value="InterPro"/>
</dbReference>
<protein>
    <recommendedName>
        <fullName evidence="4">Casein kinase II subunit beta</fullName>
        <shortName evidence="4">CK II beta</shortName>
    </recommendedName>
</protein>
<evidence type="ECO:0000313" key="7">
    <source>
        <dbReference type="EMBL" id="OQE37903.1"/>
    </source>
</evidence>
<dbReference type="FunFam" id="2.20.25.20:FF:000001">
    <property type="entry name" value="Casein kinase II subunit beta"/>
    <property type="match status" value="1"/>
</dbReference>
<evidence type="ECO:0000256" key="2">
    <source>
        <dbReference type="ARBA" id="ARBA00045899"/>
    </source>
</evidence>
<feature type="transmembrane region" description="Helical" evidence="6">
    <location>
        <begin position="38"/>
        <end position="63"/>
    </location>
</feature>
<name>A0A1V6UIQ8_9EURO</name>
<dbReference type="SUPFAM" id="SSF57798">
    <property type="entry name" value="Casein kinase II beta subunit"/>
    <property type="match status" value="1"/>
</dbReference>
<feature type="transmembrane region" description="Helical" evidence="6">
    <location>
        <begin position="6"/>
        <end position="26"/>
    </location>
</feature>
<comment type="similarity">
    <text evidence="1 4">Belongs to the casein kinase 2 subunit beta family.</text>
</comment>
<sequence>MERDPLLYCAVVYGLACLQVCILALLQLGIREARAGHFLPAVTYIFIMMCLAELCIVVLQAYMAANMDLSPIVLNLPHDPRDPPGSGFNPGGNGNQPNGYSFSISRRGPGREGSSTPRTSSYTTSSSSRYNRAVFIIVVLIAIMYLQFVSSRGNEYFCEIDEDYLTDRFNLTGLNTEVSYYQYALDLVTDVFDLDADDDLREQIEKSARHLYGLVHARYIVTTRGLAKMLEKYKKSDFGKCPRVMCDGHALLPMGESDLPNISTVKLYCPKCEDIYNPKSSRHSSIDGAYFGTSFHSILFQVYPALNPEKSSRRYEPRIYGFKVHAAAALARYQDNQREELKWRLAEVDINHRFIEDSESDDDALEYEEEYGVGQAAPAKKDTARA</sequence>
<dbReference type="GO" id="GO:0005737">
    <property type="term" value="C:cytoplasm"/>
    <property type="evidence" value="ECO:0007669"/>
    <property type="project" value="TreeGrafter"/>
</dbReference>
<dbReference type="GO" id="GO:0034456">
    <property type="term" value="C:UTP-C complex"/>
    <property type="evidence" value="ECO:0007669"/>
    <property type="project" value="TreeGrafter"/>
</dbReference>
<feature type="region of interest" description="Disordered" evidence="5">
    <location>
        <begin position="99"/>
        <end position="125"/>
    </location>
</feature>
<dbReference type="Proteomes" id="UP000191500">
    <property type="component" value="Unassembled WGS sequence"/>
</dbReference>
<dbReference type="Gene3D" id="2.20.25.20">
    <property type="match status" value="1"/>
</dbReference>
<evidence type="ECO:0000313" key="8">
    <source>
        <dbReference type="Proteomes" id="UP000191500"/>
    </source>
</evidence>
<comment type="subunit">
    <text evidence="4">Tetramer of two alpha and two beta subunits.</text>
</comment>
<comment type="subunit">
    <text evidence="3">Tetramer composed of two alpha chains, one beta chain and one beta' chain.</text>
</comment>
<accession>A0A1V6UIQ8</accession>
<proteinExistence type="inferred from homology"/>
<dbReference type="FunFam" id="1.10.1820.10:FF:000003">
    <property type="entry name" value="Casein kinase II subunit beta"/>
    <property type="match status" value="1"/>
</dbReference>
<dbReference type="InterPro" id="IPR035991">
    <property type="entry name" value="Casein_kinase_II_beta-like"/>
</dbReference>
<feature type="compositionally biased region" description="Low complexity" evidence="5">
    <location>
        <begin position="114"/>
        <end position="125"/>
    </location>
</feature>
<keyword evidence="6" id="KW-1133">Transmembrane helix</keyword>
<gene>
    <name evidence="7" type="ORF">PENCOP_c009G08374</name>
</gene>
<keyword evidence="6" id="KW-0812">Transmembrane</keyword>
<dbReference type="AlphaFoldDB" id="A0A1V6UIQ8"/>
<keyword evidence="6" id="KW-0472">Membrane</keyword>
<dbReference type="GO" id="GO:0006359">
    <property type="term" value="P:regulation of transcription by RNA polymerase III"/>
    <property type="evidence" value="ECO:0007669"/>
    <property type="project" value="TreeGrafter"/>
</dbReference>
<dbReference type="InterPro" id="IPR016149">
    <property type="entry name" value="Casein_kin_II_reg-sub_N"/>
</dbReference>
<evidence type="ECO:0000256" key="1">
    <source>
        <dbReference type="ARBA" id="ARBA00006941"/>
    </source>
</evidence>
<evidence type="ECO:0000256" key="6">
    <source>
        <dbReference type="SAM" id="Phobius"/>
    </source>
</evidence>